<sequence length="359" mass="39959">MAEDNLEDPDPILKSYDIYIKPGMHQEREIYVLQFPNRSHRLPYLARLDSQPQKLRTKPNSGMVEIDVPVDTWNFYDRLKGIQWGEALKESNATKGKGSHGLPGGFGIGGVQARGKGRGKSDEEENLGHLNTLSDFAGALERDQVLKKQTLGGQVVTKNESNPTYMIGTFRKNQLHLTPVDRIAQMRPQFHHIDALSEHKRMNAVRETPAQTSAARAIHMSVKSGVDGEEDSNDTMARRIAATQAENWKHHRYVDEDTDEAWAIYQENFFVGGDVGVHLEANDEMLQKLPKLATSLDDTEYLDTISAPGDEAKLSRSKENKKGKGKGKETAMDDDSSEESDIEPAVDKGKGKDISMSGT</sequence>
<dbReference type="OMA" id="QHPNRTD"/>
<dbReference type="STRING" id="1116229.S3D1P7"/>
<dbReference type="PANTHER" id="PTHR12069:SF0">
    <property type="entry name" value="DNA-DIRECTED RNA POLYMERASE III SUBUNIT RPC5"/>
    <property type="match status" value="1"/>
</dbReference>
<evidence type="ECO:0008006" key="4">
    <source>
        <dbReference type="Google" id="ProtNLM"/>
    </source>
</evidence>
<dbReference type="OrthoDB" id="340681at2759"/>
<gene>
    <name evidence="2" type="ORF">GLAREA_01873</name>
</gene>
<feature type="compositionally biased region" description="Acidic residues" evidence="1">
    <location>
        <begin position="332"/>
        <end position="344"/>
    </location>
</feature>
<evidence type="ECO:0000256" key="1">
    <source>
        <dbReference type="SAM" id="MobiDB-lite"/>
    </source>
</evidence>
<dbReference type="GeneID" id="19460931"/>
<organism evidence="2 3">
    <name type="scientific">Glarea lozoyensis (strain ATCC 20868 / MF5171)</name>
    <dbReference type="NCBI Taxonomy" id="1116229"/>
    <lineage>
        <taxon>Eukaryota</taxon>
        <taxon>Fungi</taxon>
        <taxon>Dikarya</taxon>
        <taxon>Ascomycota</taxon>
        <taxon>Pezizomycotina</taxon>
        <taxon>Leotiomycetes</taxon>
        <taxon>Helotiales</taxon>
        <taxon>Helotiaceae</taxon>
        <taxon>Glarea</taxon>
    </lineage>
</organism>
<dbReference type="AlphaFoldDB" id="S3D1P7"/>
<protein>
    <recommendedName>
        <fullName evidence="4">DNA-directed RNA polymerase III subunit rpc5</fullName>
    </recommendedName>
</protein>
<dbReference type="Pfam" id="PF04801">
    <property type="entry name" value="RPC5"/>
    <property type="match status" value="2"/>
</dbReference>
<dbReference type="GO" id="GO:0005666">
    <property type="term" value="C:RNA polymerase III complex"/>
    <property type="evidence" value="ECO:0007669"/>
    <property type="project" value="TreeGrafter"/>
</dbReference>
<dbReference type="HOGENOM" id="CLU_045565_1_0_1"/>
<feature type="compositionally biased region" description="Basic and acidic residues" evidence="1">
    <location>
        <begin position="310"/>
        <end position="331"/>
    </location>
</feature>
<proteinExistence type="predicted"/>
<feature type="compositionally biased region" description="Gly residues" evidence="1">
    <location>
        <begin position="99"/>
        <end position="112"/>
    </location>
</feature>
<evidence type="ECO:0000313" key="3">
    <source>
        <dbReference type="Proteomes" id="UP000016922"/>
    </source>
</evidence>
<reference evidence="2 3" key="1">
    <citation type="journal article" date="2013" name="BMC Genomics">
        <title>Genomics-driven discovery of the pneumocandin biosynthetic gene cluster in the fungus Glarea lozoyensis.</title>
        <authorList>
            <person name="Chen L."/>
            <person name="Yue Q."/>
            <person name="Zhang X."/>
            <person name="Xiang M."/>
            <person name="Wang C."/>
            <person name="Li S."/>
            <person name="Che Y."/>
            <person name="Ortiz-Lopez F.J."/>
            <person name="Bills G.F."/>
            <person name="Liu X."/>
            <person name="An Z."/>
        </authorList>
    </citation>
    <scope>NUCLEOTIDE SEQUENCE [LARGE SCALE GENOMIC DNA]</scope>
    <source>
        <strain evidence="3">ATCC 20868 / MF5171</strain>
    </source>
</reference>
<dbReference type="InterPro" id="IPR006886">
    <property type="entry name" value="RNA_pol_III_Rpc5"/>
</dbReference>
<dbReference type="EMBL" id="KE145371">
    <property type="protein sequence ID" value="EPE25961.1"/>
    <property type="molecule type" value="Genomic_DNA"/>
</dbReference>
<feature type="region of interest" description="Disordered" evidence="1">
    <location>
        <begin position="92"/>
        <end position="125"/>
    </location>
</feature>
<dbReference type="GO" id="GO:0042797">
    <property type="term" value="P:tRNA transcription by RNA polymerase III"/>
    <property type="evidence" value="ECO:0007669"/>
    <property type="project" value="TreeGrafter"/>
</dbReference>
<dbReference type="Proteomes" id="UP000016922">
    <property type="component" value="Unassembled WGS sequence"/>
</dbReference>
<keyword evidence="3" id="KW-1185">Reference proteome</keyword>
<name>S3D1P7_GLAL2</name>
<accession>S3D1P7</accession>
<feature type="region of interest" description="Disordered" evidence="1">
    <location>
        <begin position="307"/>
        <end position="359"/>
    </location>
</feature>
<dbReference type="RefSeq" id="XP_008087280.1">
    <property type="nucleotide sequence ID" value="XM_008089089.1"/>
</dbReference>
<dbReference type="KEGG" id="glz:GLAREA_01873"/>
<dbReference type="PANTHER" id="PTHR12069">
    <property type="entry name" value="DNA-DIRECTED RNA POLYMERASES III 80 KDA POLYPEPTIDE RNA POLYMERASE III SUBUNIT 5"/>
    <property type="match status" value="1"/>
</dbReference>
<dbReference type="eggNOG" id="KOG2354">
    <property type="taxonomic scope" value="Eukaryota"/>
</dbReference>
<evidence type="ECO:0000313" key="2">
    <source>
        <dbReference type="EMBL" id="EPE25961.1"/>
    </source>
</evidence>